<dbReference type="InterPro" id="IPR017853">
    <property type="entry name" value="GH"/>
</dbReference>
<dbReference type="PANTHER" id="PTHR31490">
    <property type="entry name" value="GLYCOSYL HYDROLASE"/>
    <property type="match status" value="1"/>
</dbReference>
<accession>A0A916VEJ4</accession>
<dbReference type="Gene3D" id="2.60.120.260">
    <property type="entry name" value="Galactose-binding domain-like"/>
    <property type="match status" value="2"/>
</dbReference>
<dbReference type="PRINTS" id="PR00134">
    <property type="entry name" value="GLHYDRLASE10"/>
</dbReference>
<dbReference type="SUPFAM" id="SSF49344">
    <property type="entry name" value="CBD9-like"/>
    <property type="match status" value="1"/>
</dbReference>
<evidence type="ECO:0000313" key="16">
    <source>
        <dbReference type="Proteomes" id="UP000654993"/>
    </source>
</evidence>
<dbReference type="EMBL" id="BMAQ01000004">
    <property type="protein sequence ID" value="GFR37282.1"/>
    <property type="molecule type" value="Genomic_DNA"/>
</dbReference>
<keyword evidence="9 12" id="KW-0326">Glycosidase</keyword>
<feature type="domain" description="SLH" evidence="13">
    <location>
        <begin position="893"/>
        <end position="956"/>
    </location>
</feature>
<evidence type="ECO:0000256" key="9">
    <source>
        <dbReference type="ARBA" id="ARBA00023295"/>
    </source>
</evidence>
<keyword evidence="16" id="KW-1185">Reference proteome</keyword>
<dbReference type="GO" id="GO:0031176">
    <property type="term" value="F:endo-1,4-beta-xylanase activity"/>
    <property type="evidence" value="ECO:0007669"/>
    <property type="project" value="UniProtKB-EC"/>
</dbReference>
<dbReference type="Gene3D" id="2.60.40.1190">
    <property type="match status" value="1"/>
</dbReference>
<sequence>MSRAFRRIISVLLAALLIPAGWLTPLAAEMSESSDDMVIYHETFEDGLGAVIPAGSAKLEAVSDLFFDGNEDGKAVRVYDRVNNWDGVDIPFSEVGMVNGATYTIQVVGYVAEDVDVPEGAKALLQNVQSYSGLYVEANYEAGKPFTLTGTYTVDTSKDFAVRVQSNDAGKEVPFYIGEILITGKEASVEEPDDDRPPALPFTTIDFEDGTTQGFEGRAGTEILTVTDEANSTEGGKYALKVEGRTVEWHGPSLRVEQYIDKGHEYRISVMVKLISPETAQIQLSTQIGSGDGASYNNIEGKTISVEDGWVRLEGTYRYSSVGNEYVTVYVESSNNATASFYIDDITFEPTGAGPTDIQRDLPSIKEVYKDYFLIGNVVSTKDLEGVRLELIQMHHNLVTAENAMKPAYAYNEEGEFDFTAEDELVQMVEDAGLLLHGHVLVWHQQSNELLHSDENGNPLSREEALANLRKHVKTVVEHFGDRVISWDVVNEAMSDNPPNPEDWRASLRNSGWLQAIGPDFIEEAFRAAREVIDENGWDIKLYYNDYNDDNQNKAEAIYQMVKEINERYAAENDGRLLIDGIGMQGHYNLNTNPANVRRSLEKFISLGVEVGVTELDIMAGENHELTEKQAMQQAYLYAQLFQLYKEYADHISRITFWGLDDGASWRAANSPTLFDSDLQAKPAYYAVIDPEGFIASYDPEVQAARQGQGVYGTPVIDGEIDDVWSHAPNLPLDRYQTAWHGANGTAKVLWDEENLYVLVQVTDSELDKSSANEWEQDSVEIFLDERNTKETFYVDGVGQYRVNFDNETSFNPAGIEEGFESATKVSGTSYTVEVKIPFTEITPKAGVQIGFDVQINDGKEGARQSVAIWNDLSGQGYQDPSVFGVLTLVDEATYVFEDIAHVPWAEEAITALAAQDVIRGVGENRFAPDNKITRADFVALLVRALELQASDEDVTMFADVPASAYYYDELRIAKQLGIATGAADGTFKPTAPITRQDMMVLTVRALEAAGRSLATDGSLAAYADADLVAVYAKDSVAALVEAGVIVGKGGDRIAPHDNLTRAEAAVILYRIWQE</sequence>
<comment type="pathway">
    <text evidence="2">Glycan degradation; xylan degradation.</text>
</comment>
<dbReference type="PROSITE" id="PS00591">
    <property type="entry name" value="GH10_1"/>
    <property type="match status" value="1"/>
</dbReference>
<dbReference type="Pfam" id="PF06452">
    <property type="entry name" value="CBM9_1"/>
    <property type="match status" value="1"/>
</dbReference>
<protein>
    <recommendedName>
        <fullName evidence="12">Beta-xylanase</fullName>
        <ecNumber evidence="12">3.2.1.8</ecNumber>
    </recommendedName>
</protein>
<evidence type="ECO:0000256" key="12">
    <source>
        <dbReference type="RuleBase" id="RU361174"/>
    </source>
</evidence>
<dbReference type="InterPro" id="IPR010502">
    <property type="entry name" value="Carb-bd_dom_fam9"/>
</dbReference>
<comment type="similarity">
    <text evidence="3 12">Belongs to the glycosyl hydrolase 10 (cellulase F) family.</text>
</comment>
<evidence type="ECO:0000256" key="6">
    <source>
        <dbReference type="ARBA" id="ARBA00022737"/>
    </source>
</evidence>
<evidence type="ECO:0000313" key="15">
    <source>
        <dbReference type="EMBL" id="GFR37282.1"/>
    </source>
</evidence>
<dbReference type="Pfam" id="PF00395">
    <property type="entry name" value="SLH"/>
    <property type="match status" value="3"/>
</dbReference>
<dbReference type="EC" id="3.2.1.8" evidence="12"/>
<reference evidence="15" key="1">
    <citation type="submission" date="2020-08" db="EMBL/GenBank/DDBJ databases">
        <authorList>
            <person name="Uke A."/>
            <person name="Chhe C."/>
            <person name="Baramee S."/>
            <person name="Kosugi A."/>
        </authorList>
    </citation>
    <scope>NUCLEOTIDE SEQUENCE</scope>
    <source>
        <strain evidence="15">DA-C8</strain>
    </source>
</reference>
<dbReference type="Proteomes" id="UP000654993">
    <property type="component" value="Unassembled WGS sequence"/>
</dbReference>
<feature type="domain" description="GH10" evidence="14">
    <location>
        <begin position="359"/>
        <end position="691"/>
    </location>
</feature>
<dbReference type="PROSITE" id="PS51760">
    <property type="entry name" value="GH10_2"/>
    <property type="match status" value="1"/>
</dbReference>
<evidence type="ECO:0000256" key="11">
    <source>
        <dbReference type="PROSITE-ProRule" id="PRU10061"/>
    </source>
</evidence>
<feature type="active site" description="Nucleophile" evidence="11">
    <location>
        <position position="615"/>
    </location>
</feature>
<dbReference type="CDD" id="cd00005">
    <property type="entry name" value="CBM9_like_1"/>
    <property type="match status" value="1"/>
</dbReference>
<evidence type="ECO:0000256" key="10">
    <source>
        <dbReference type="ARBA" id="ARBA00023326"/>
    </source>
</evidence>
<gene>
    <name evidence="15" type="ORF">PRECH8_05780</name>
</gene>
<reference evidence="15" key="2">
    <citation type="journal article" date="2021" name="Data Brief">
        <title>Draft genome sequence data of the facultative, thermophilic, xylanolytic bacterium Paenibacillus sp. strain DA-C8.</title>
        <authorList>
            <person name="Chhe C."/>
            <person name="Uke A."/>
            <person name="Baramee S."/>
            <person name="Ungkulpasvich U."/>
            <person name="Tachaapaikoon C."/>
            <person name="Pason P."/>
            <person name="Waeonukul R."/>
            <person name="Ratanakhanokchai K."/>
            <person name="Kosugi A."/>
        </authorList>
    </citation>
    <scope>NUCLEOTIDE SEQUENCE</scope>
    <source>
        <strain evidence="15">DA-C8</strain>
    </source>
</reference>
<evidence type="ECO:0000256" key="3">
    <source>
        <dbReference type="ARBA" id="ARBA00007495"/>
    </source>
</evidence>
<proteinExistence type="inferred from homology"/>
<dbReference type="RefSeq" id="WP_200965570.1">
    <property type="nucleotide sequence ID" value="NZ_BMAQ01000004.1"/>
</dbReference>
<evidence type="ECO:0000259" key="14">
    <source>
        <dbReference type="PROSITE" id="PS51760"/>
    </source>
</evidence>
<dbReference type="InterPro" id="IPR003305">
    <property type="entry name" value="CenC_carb-bd"/>
</dbReference>
<evidence type="ECO:0000256" key="5">
    <source>
        <dbReference type="ARBA" id="ARBA00022729"/>
    </source>
</evidence>
<dbReference type="SUPFAM" id="SSF51445">
    <property type="entry name" value="(Trans)glycosidases"/>
    <property type="match status" value="1"/>
</dbReference>
<name>A0A916VEJ4_9BACL</name>
<dbReference type="InterPro" id="IPR031158">
    <property type="entry name" value="GH10_AS"/>
</dbReference>
<keyword evidence="8 12" id="KW-0119">Carbohydrate metabolism</keyword>
<keyword evidence="10 12" id="KW-0624">Polysaccharide degradation</keyword>
<dbReference type="Pfam" id="PF02018">
    <property type="entry name" value="CBM_4_9"/>
    <property type="match status" value="1"/>
</dbReference>
<dbReference type="PANTHER" id="PTHR31490:SF90">
    <property type="entry name" value="ENDO-1,4-BETA-XYLANASE A"/>
    <property type="match status" value="1"/>
</dbReference>
<dbReference type="SMART" id="SM00633">
    <property type="entry name" value="Glyco_10"/>
    <property type="match status" value="1"/>
</dbReference>
<evidence type="ECO:0000256" key="7">
    <source>
        <dbReference type="ARBA" id="ARBA00022801"/>
    </source>
</evidence>
<feature type="domain" description="SLH" evidence="13">
    <location>
        <begin position="1020"/>
        <end position="1075"/>
    </location>
</feature>
<dbReference type="InterPro" id="IPR008979">
    <property type="entry name" value="Galactose-bd-like_sf"/>
</dbReference>
<evidence type="ECO:0000256" key="8">
    <source>
        <dbReference type="ARBA" id="ARBA00023277"/>
    </source>
</evidence>
<dbReference type="GO" id="GO:0030246">
    <property type="term" value="F:carbohydrate binding"/>
    <property type="evidence" value="ECO:0007669"/>
    <property type="project" value="InterPro"/>
</dbReference>
<dbReference type="Pfam" id="PF00331">
    <property type="entry name" value="Glyco_hydro_10"/>
    <property type="match status" value="1"/>
</dbReference>
<dbReference type="PROSITE" id="PS51272">
    <property type="entry name" value="SLH"/>
    <property type="match status" value="3"/>
</dbReference>
<evidence type="ECO:0000259" key="13">
    <source>
        <dbReference type="PROSITE" id="PS51272"/>
    </source>
</evidence>
<dbReference type="GO" id="GO:0045493">
    <property type="term" value="P:xylan catabolic process"/>
    <property type="evidence" value="ECO:0007669"/>
    <property type="project" value="UniProtKB-KW"/>
</dbReference>
<evidence type="ECO:0000256" key="1">
    <source>
        <dbReference type="ARBA" id="ARBA00000681"/>
    </source>
</evidence>
<keyword evidence="7 12" id="KW-0378">Hydrolase</keyword>
<dbReference type="AlphaFoldDB" id="A0A916VEJ4"/>
<keyword evidence="4" id="KW-0858">Xylan degradation</keyword>
<feature type="domain" description="SLH" evidence="13">
    <location>
        <begin position="958"/>
        <end position="1017"/>
    </location>
</feature>
<dbReference type="InterPro" id="IPR001000">
    <property type="entry name" value="GH10_dom"/>
</dbReference>
<keyword evidence="6" id="KW-0677">Repeat</keyword>
<comment type="caution">
    <text evidence="15">The sequence shown here is derived from an EMBL/GenBank/DDBJ whole genome shotgun (WGS) entry which is preliminary data.</text>
</comment>
<comment type="catalytic activity">
    <reaction evidence="1 12">
        <text>Endohydrolysis of (1-&gt;4)-beta-D-xylosidic linkages in xylans.</text>
        <dbReference type="EC" id="3.2.1.8"/>
    </reaction>
</comment>
<dbReference type="InterPro" id="IPR001119">
    <property type="entry name" value="SLH_dom"/>
</dbReference>
<evidence type="ECO:0000256" key="4">
    <source>
        <dbReference type="ARBA" id="ARBA00022651"/>
    </source>
</evidence>
<dbReference type="Gene3D" id="3.20.20.80">
    <property type="entry name" value="Glycosidases"/>
    <property type="match status" value="1"/>
</dbReference>
<organism evidence="15 16">
    <name type="scientific">Insulibacter thermoxylanivorax</name>
    <dbReference type="NCBI Taxonomy" id="2749268"/>
    <lineage>
        <taxon>Bacteria</taxon>
        <taxon>Bacillati</taxon>
        <taxon>Bacillota</taxon>
        <taxon>Bacilli</taxon>
        <taxon>Bacillales</taxon>
        <taxon>Paenibacillaceae</taxon>
        <taxon>Insulibacter</taxon>
    </lineage>
</organism>
<keyword evidence="5" id="KW-0732">Signal</keyword>
<dbReference type="SUPFAM" id="SSF49785">
    <property type="entry name" value="Galactose-binding domain-like"/>
    <property type="match status" value="2"/>
</dbReference>
<dbReference type="InterPro" id="IPR044846">
    <property type="entry name" value="GH10"/>
</dbReference>
<evidence type="ECO:0000256" key="2">
    <source>
        <dbReference type="ARBA" id="ARBA00004851"/>
    </source>
</evidence>